<dbReference type="Pfam" id="PF06293">
    <property type="entry name" value="Kdo"/>
    <property type="match status" value="1"/>
</dbReference>
<dbReference type="EMBL" id="CP022011">
    <property type="protein sequence ID" value="QDJ14421.1"/>
    <property type="molecule type" value="Genomic_DNA"/>
</dbReference>
<dbReference type="Proteomes" id="UP000955338">
    <property type="component" value="Chromosome"/>
</dbReference>
<dbReference type="RefSeq" id="WP_261919500.1">
    <property type="nucleotide sequence ID" value="NZ_CP022011.1"/>
</dbReference>
<accession>A0A8D4IZT6</accession>
<dbReference type="Gene3D" id="1.10.510.10">
    <property type="entry name" value="Transferase(Phosphotransferase) domain 1"/>
    <property type="match status" value="1"/>
</dbReference>
<keyword evidence="1" id="KW-0418">Kinase</keyword>
<evidence type="ECO:0000313" key="1">
    <source>
        <dbReference type="EMBL" id="QDJ14421.1"/>
    </source>
</evidence>
<gene>
    <name evidence="1" type="ORF">CEP48_02855</name>
</gene>
<organism evidence="1 2">
    <name type="scientific">Mergibacter septicus</name>
    <dbReference type="NCBI Taxonomy" id="221402"/>
    <lineage>
        <taxon>Bacteria</taxon>
        <taxon>Pseudomonadati</taxon>
        <taxon>Pseudomonadota</taxon>
        <taxon>Gammaproteobacteria</taxon>
        <taxon>Pasteurellales</taxon>
        <taxon>Pasteurellaceae</taxon>
        <taxon>Mergibacter</taxon>
    </lineage>
</organism>
<keyword evidence="1" id="KW-0808">Transferase</keyword>
<keyword evidence="2" id="KW-1185">Reference proteome</keyword>
<reference evidence="1" key="1">
    <citation type="submission" date="2017-06" db="EMBL/GenBank/DDBJ databases">
        <title>Genome sequencing of pathogenic and non-pathogenic strains within Bisgaard taxon 40.</title>
        <authorList>
            <person name="Ladner J.T."/>
            <person name="Lovett S.P."/>
            <person name="Koroleva G."/>
            <person name="Lorch J.M."/>
        </authorList>
    </citation>
    <scope>NUCLEOTIDE SEQUENCE</scope>
    <source>
        <strain evidence="1">27576-1-I1</strain>
    </source>
</reference>
<proteinExistence type="predicted"/>
<dbReference type="GO" id="GO:0016301">
    <property type="term" value="F:kinase activity"/>
    <property type="evidence" value="ECO:0007669"/>
    <property type="project" value="UniProtKB-KW"/>
</dbReference>
<dbReference type="SUPFAM" id="SSF56112">
    <property type="entry name" value="Protein kinase-like (PK-like)"/>
    <property type="match status" value="1"/>
</dbReference>
<sequence length="242" mass="28317">MTFEQIVTLQRKENPDKRVFPFIFNQKKYWLKQVEKLSGGMRLLKFNPKKALQRELSALQYLNQRQAPIAKVVAYGEDYFVTEDVGTGVDDWLKKPISVAQKQRILCDSAKALAQLHQQQLTHGRPALRDITWQAEKVYFIDFETVCLKSNSPTQLNKRKIRDILVFIHSLFLKQLDITIIQQTMQAYCQAGGMDNWLATKDYLHHYRGIYYFLNLCKPIARSDLIAILQLFEFVLKKSNNQ</sequence>
<dbReference type="InterPro" id="IPR011009">
    <property type="entry name" value="Kinase-like_dom_sf"/>
</dbReference>
<dbReference type="AlphaFoldDB" id="A0A8D4IZT6"/>
<protein>
    <submittedName>
        <fullName evidence="1">Kinase</fullName>
    </submittedName>
</protein>
<name>A0A8D4IZT6_9PAST</name>
<evidence type="ECO:0000313" key="2">
    <source>
        <dbReference type="Proteomes" id="UP000955338"/>
    </source>
</evidence>